<evidence type="ECO:0000313" key="13">
    <source>
        <dbReference type="Proteomes" id="UP000257109"/>
    </source>
</evidence>
<accession>A0A371GWW8</accession>
<reference evidence="12" key="1">
    <citation type="submission" date="2018-05" db="EMBL/GenBank/DDBJ databases">
        <title>Draft genome of Mucuna pruriens seed.</title>
        <authorList>
            <person name="Nnadi N.E."/>
            <person name="Vos R."/>
            <person name="Hasami M.H."/>
            <person name="Devisetty U.K."/>
            <person name="Aguiy J.C."/>
        </authorList>
    </citation>
    <scope>NUCLEOTIDE SEQUENCE [LARGE SCALE GENOMIC DNA]</scope>
    <source>
        <strain evidence="12">JCA_2017</strain>
    </source>
</reference>
<sequence length="579" mass="64559">MKKTPSPNLHQSSQRKQNANIQPLKRHNHNPNPKTQSALKSFKQAVKKCAAVFSLIVSGKRKTSSNVVGNDERKNTSKVRGVVSSSTDLSSESNAKNSSKWKFSNSYASSSTASGQLGIGNFSFEEIYKSTAKFSPDNEIGQGGFGTVYKGKLNDGSIVAVKRAKKEVIHNHLHEFKNEIYTLSQIEHRNLVRLHGYLEHGEEKIIVVEYVGNGNLREHLDGVRGDGLEIGQRLDIAIDVAHAITYLHMYADNPIIHRDIKASNILITENLKAKVADFGFARLSDDPTATHISTQVKGTAGYMDPEYLRTYQLTEKSDVYSFGVLLVEMMTGRHPIEPKRPLDERVTIRWAMNMLKQGDSVFAMDPRLRRNPASIKAVKKVLKLALQCIAPSKQSRPPMKNCAEVLWEIRKGFRDETNSDHPSLPSHHSANFPRREKNKHTVFGIEDDDISQQQDNLFIGHQGHVVVTARLGAAAEFSRPEVPIELNLVAINLKGFVTLFAPKVPRLHVNLAAILHFTSYTINRDVQGMVHEVMTLWRRDAKLVEGLNAVEDSKIGAMTYGGNGVVVISREFCLGEFLG</sequence>
<dbReference type="FunFam" id="1.10.510.10:FF:000300">
    <property type="entry name" value="Calmodulin-binding receptor-like cytoplasmic kinase 3"/>
    <property type="match status" value="1"/>
</dbReference>
<dbReference type="SMART" id="SM00220">
    <property type="entry name" value="S_TKc"/>
    <property type="match status" value="1"/>
</dbReference>
<dbReference type="STRING" id="157652.A0A371GWW8"/>
<dbReference type="InterPro" id="IPR017441">
    <property type="entry name" value="Protein_kinase_ATP_BS"/>
</dbReference>
<comment type="catalytic activity">
    <reaction evidence="7">
        <text>L-threonyl-[protein] + ATP = O-phospho-L-threonyl-[protein] + ADP + H(+)</text>
        <dbReference type="Rhea" id="RHEA:46608"/>
        <dbReference type="Rhea" id="RHEA-COMP:11060"/>
        <dbReference type="Rhea" id="RHEA-COMP:11605"/>
        <dbReference type="ChEBI" id="CHEBI:15378"/>
        <dbReference type="ChEBI" id="CHEBI:30013"/>
        <dbReference type="ChEBI" id="CHEBI:30616"/>
        <dbReference type="ChEBI" id="CHEBI:61977"/>
        <dbReference type="ChEBI" id="CHEBI:456216"/>
        <dbReference type="EC" id="2.7.11.1"/>
    </reaction>
</comment>
<feature type="region of interest" description="Disordered" evidence="10">
    <location>
        <begin position="1"/>
        <end position="37"/>
    </location>
</feature>
<feature type="compositionally biased region" description="Low complexity" evidence="10">
    <location>
        <begin position="84"/>
        <end position="93"/>
    </location>
</feature>
<dbReference type="Gene3D" id="3.30.200.20">
    <property type="entry name" value="Phosphorylase Kinase, domain 1"/>
    <property type="match status" value="1"/>
</dbReference>
<dbReference type="OrthoDB" id="4062651at2759"/>
<evidence type="ECO:0000256" key="4">
    <source>
        <dbReference type="ARBA" id="ARBA00022741"/>
    </source>
</evidence>
<feature type="domain" description="Protein kinase" evidence="11">
    <location>
        <begin position="134"/>
        <end position="424"/>
    </location>
</feature>
<evidence type="ECO:0000313" key="12">
    <source>
        <dbReference type="EMBL" id="RDX95052.1"/>
    </source>
</evidence>
<evidence type="ECO:0000256" key="2">
    <source>
        <dbReference type="ARBA" id="ARBA00022527"/>
    </source>
</evidence>
<dbReference type="Pfam" id="PF07714">
    <property type="entry name" value="PK_Tyr_Ser-Thr"/>
    <property type="match status" value="1"/>
</dbReference>
<comment type="catalytic activity">
    <reaction evidence="8">
        <text>L-seryl-[protein] + ATP = O-phospho-L-seryl-[protein] + ADP + H(+)</text>
        <dbReference type="Rhea" id="RHEA:17989"/>
        <dbReference type="Rhea" id="RHEA-COMP:9863"/>
        <dbReference type="Rhea" id="RHEA-COMP:11604"/>
        <dbReference type="ChEBI" id="CHEBI:15378"/>
        <dbReference type="ChEBI" id="CHEBI:29999"/>
        <dbReference type="ChEBI" id="CHEBI:30616"/>
        <dbReference type="ChEBI" id="CHEBI:83421"/>
        <dbReference type="ChEBI" id="CHEBI:456216"/>
        <dbReference type="EC" id="2.7.11.1"/>
    </reaction>
</comment>
<keyword evidence="5" id="KW-0418">Kinase</keyword>
<evidence type="ECO:0000256" key="5">
    <source>
        <dbReference type="ARBA" id="ARBA00022777"/>
    </source>
</evidence>
<dbReference type="PROSITE" id="PS00108">
    <property type="entry name" value="PROTEIN_KINASE_ST"/>
    <property type="match status" value="1"/>
</dbReference>
<evidence type="ECO:0000256" key="6">
    <source>
        <dbReference type="ARBA" id="ARBA00022840"/>
    </source>
</evidence>
<dbReference type="InterPro" id="IPR008271">
    <property type="entry name" value="Ser/Thr_kinase_AS"/>
</dbReference>
<proteinExistence type="predicted"/>
<keyword evidence="4 9" id="KW-0547">Nucleotide-binding</keyword>
<gene>
    <name evidence="12" type="primary">CRCK1</name>
    <name evidence="12" type="ORF">CR513_22471</name>
</gene>
<dbReference type="PROSITE" id="PS00107">
    <property type="entry name" value="PROTEIN_KINASE_ATP"/>
    <property type="match status" value="1"/>
</dbReference>
<evidence type="ECO:0000256" key="8">
    <source>
        <dbReference type="ARBA" id="ARBA00048679"/>
    </source>
</evidence>
<dbReference type="Proteomes" id="UP000257109">
    <property type="component" value="Unassembled WGS sequence"/>
</dbReference>
<protein>
    <recommendedName>
        <fullName evidence="1">non-specific serine/threonine protein kinase</fullName>
        <ecNumber evidence="1">2.7.11.1</ecNumber>
    </recommendedName>
</protein>
<comment type="caution">
    <text evidence="12">The sequence shown here is derived from an EMBL/GenBank/DDBJ whole genome shotgun (WGS) entry which is preliminary data.</text>
</comment>
<evidence type="ECO:0000256" key="7">
    <source>
        <dbReference type="ARBA" id="ARBA00047899"/>
    </source>
</evidence>
<organism evidence="12 13">
    <name type="scientific">Mucuna pruriens</name>
    <name type="common">Velvet bean</name>
    <name type="synonym">Dolichos pruriens</name>
    <dbReference type="NCBI Taxonomy" id="157652"/>
    <lineage>
        <taxon>Eukaryota</taxon>
        <taxon>Viridiplantae</taxon>
        <taxon>Streptophyta</taxon>
        <taxon>Embryophyta</taxon>
        <taxon>Tracheophyta</taxon>
        <taxon>Spermatophyta</taxon>
        <taxon>Magnoliopsida</taxon>
        <taxon>eudicotyledons</taxon>
        <taxon>Gunneridae</taxon>
        <taxon>Pentapetalae</taxon>
        <taxon>rosids</taxon>
        <taxon>fabids</taxon>
        <taxon>Fabales</taxon>
        <taxon>Fabaceae</taxon>
        <taxon>Papilionoideae</taxon>
        <taxon>50 kb inversion clade</taxon>
        <taxon>NPAAA clade</taxon>
        <taxon>indigoferoid/millettioid clade</taxon>
        <taxon>Phaseoleae</taxon>
        <taxon>Mucuna</taxon>
    </lineage>
</organism>
<name>A0A371GWW8_MUCPR</name>
<dbReference type="PANTHER" id="PTHR46008">
    <property type="entry name" value="LEAF RUST 10 DISEASE-RESISTANCE LOCUS RECEPTOR-LIKE PROTEIN KINASE-LIKE 1.4"/>
    <property type="match status" value="1"/>
</dbReference>
<evidence type="ECO:0000256" key="3">
    <source>
        <dbReference type="ARBA" id="ARBA00022679"/>
    </source>
</evidence>
<dbReference type="CDD" id="cd14066">
    <property type="entry name" value="STKc_IRAK"/>
    <property type="match status" value="1"/>
</dbReference>
<dbReference type="InterPro" id="IPR001245">
    <property type="entry name" value="Ser-Thr/Tyr_kinase_cat_dom"/>
</dbReference>
<feature type="region of interest" description="Disordered" evidence="10">
    <location>
        <begin position="63"/>
        <end position="102"/>
    </location>
</feature>
<dbReference type="InterPro" id="IPR011009">
    <property type="entry name" value="Kinase-like_dom_sf"/>
</dbReference>
<keyword evidence="6 9" id="KW-0067">ATP-binding</keyword>
<evidence type="ECO:0000256" key="1">
    <source>
        <dbReference type="ARBA" id="ARBA00012513"/>
    </source>
</evidence>
<dbReference type="GO" id="GO:0004674">
    <property type="term" value="F:protein serine/threonine kinase activity"/>
    <property type="evidence" value="ECO:0007669"/>
    <property type="project" value="UniProtKB-KW"/>
</dbReference>
<dbReference type="Gene3D" id="1.10.510.10">
    <property type="entry name" value="Transferase(Phosphotransferase) domain 1"/>
    <property type="match status" value="1"/>
</dbReference>
<dbReference type="PANTHER" id="PTHR46008:SF48">
    <property type="entry name" value="PROTEIN KINASE DOMAIN-CONTAINING PROTEIN"/>
    <property type="match status" value="1"/>
</dbReference>
<evidence type="ECO:0000259" key="11">
    <source>
        <dbReference type="PROSITE" id="PS50011"/>
    </source>
</evidence>
<dbReference type="EC" id="2.7.11.1" evidence="1"/>
<dbReference type="EMBL" id="QJKJ01004216">
    <property type="protein sequence ID" value="RDX95052.1"/>
    <property type="molecule type" value="Genomic_DNA"/>
</dbReference>
<dbReference type="SUPFAM" id="SSF56112">
    <property type="entry name" value="Protein kinase-like (PK-like)"/>
    <property type="match status" value="1"/>
</dbReference>
<dbReference type="AlphaFoldDB" id="A0A371GWW8"/>
<dbReference type="InterPro" id="IPR000719">
    <property type="entry name" value="Prot_kinase_dom"/>
</dbReference>
<dbReference type="GO" id="GO:0005524">
    <property type="term" value="F:ATP binding"/>
    <property type="evidence" value="ECO:0007669"/>
    <property type="project" value="UniProtKB-UniRule"/>
</dbReference>
<dbReference type="FunFam" id="3.30.200.20:FF:000544">
    <property type="entry name" value="Calmodulin-binding receptor-like cytoplasmic kinase 1"/>
    <property type="match status" value="1"/>
</dbReference>
<feature type="compositionally biased region" description="Polar residues" evidence="10">
    <location>
        <begin position="1"/>
        <end position="21"/>
    </location>
</feature>
<keyword evidence="13" id="KW-1185">Reference proteome</keyword>
<evidence type="ECO:0000256" key="10">
    <source>
        <dbReference type="SAM" id="MobiDB-lite"/>
    </source>
</evidence>
<keyword evidence="2" id="KW-0723">Serine/threonine-protein kinase</keyword>
<dbReference type="PROSITE" id="PS50011">
    <property type="entry name" value="PROTEIN_KINASE_DOM"/>
    <property type="match status" value="1"/>
</dbReference>
<keyword evidence="3" id="KW-0808">Transferase</keyword>
<evidence type="ECO:0000256" key="9">
    <source>
        <dbReference type="PROSITE-ProRule" id="PRU10141"/>
    </source>
</evidence>
<feature type="binding site" evidence="9">
    <location>
        <position position="166"/>
    </location>
    <ligand>
        <name>ATP</name>
        <dbReference type="ChEBI" id="CHEBI:30616"/>
    </ligand>
</feature>